<dbReference type="Proteomes" id="UP001162131">
    <property type="component" value="Unassembled WGS sequence"/>
</dbReference>
<proteinExistence type="predicted"/>
<protein>
    <submittedName>
        <fullName evidence="1">Uncharacterized protein</fullName>
    </submittedName>
</protein>
<organism evidence="1 2">
    <name type="scientific">Blepharisma stoltei</name>
    <dbReference type="NCBI Taxonomy" id="1481888"/>
    <lineage>
        <taxon>Eukaryota</taxon>
        <taxon>Sar</taxon>
        <taxon>Alveolata</taxon>
        <taxon>Ciliophora</taxon>
        <taxon>Postciliodesmatophora</taxon>
        <taxon>Heterotrichea</taxon>
        <taxon>Heterotrichida</taxon>
        <taxon>Blepharismidae</taxon>
        <taxon>Blepharisma</taxon>
    </lineage>
</organism>
<accession>A0AAU9IZK4</accession>
<dbReference type="EMBL" id="CAJZBQ010000021">
    <property type="protein sequence ID" value="CAG9319118.1"/>
    <property type="molecule type" value="Genomic_DNA"/>
</dbReference>
<keyword evidence="2" id="KW-1185">Reference proteome</keyword>
<evidence type="ECO:0000313" key="1">
    <source>
        <dbReference type="EMBL" id="CAG9319118.1"/>
    </source>
</evidence>
<dbReference type="AlphaFoldDB" id="A0AAU9IZK4"/>
<evidence type="ECO:0000313" key="2">
    <source>
        <dbReference type="Proteomes" id="UP001162131"/>
    </source>
</evidence>
<sequence length="89" mass="10301">MRNGDFITVSTYIDTLTVIGIKDEYTYKRLEVGIPIWRLSLSTWVSEIGQAVKAEIMTIHKLVLQMYSRWQSAKLVRNNANAWILGDRL</sequence>
<gene>
    <name evidence="1" type="ORF">BSTOLATCC_MIC22468</name>
</gene>
<name>A0AAU9IZK4_9CILI</name>
<reference evidence="1" key="1">
    <citation type="submission" date="2021-09" db="EMBL/GenBank/DDBJ databases">
        <authorList>
            <consortium name="AG Swart"/>
            <person name="Singh M."/>
            <person name="Singh A."/>
            <person name="Seah K."/>
            <person name="Emmerich C."/>
        </authorList>
    </citation>
    <scope>NUCLEOTIDE SEQUENCE</scope>
    <source>
        <strain evidence="1">ATCC30299</strain>
    </source>
</reference>
<comment type="caution">
    <text evidence="1">The sequence shown here is derived from an EMBL/GenBank/DDBJ whole genome shotgun (WGS) entry which is preliminary data.</text>
</comment>